<evidence type="ECO:0000256" key="3">
    <source>
        <dbReference type="ARBA" id="ARBA00020019"/>
    </source>
</evidence>
<dbReference type="Pfam" id="PF00005">
    <property type="entry name" value="ABC_tran"/>
    <property type="match status" value="1"/>
</dbReference>
<dbReference type="InterPro" id="IPR003593">
    <property type="entry name" value="AAA+_ATPase"/>
</dbReference>
<dbReference type="Proteomes" id="UP000005633">
    <property type="component" value="Chromosome"/>
</dbReference>
<feature type="region of interest" description="Disordered" evidence="11">
    <location>
        <begin position="256"/>
        <end position="278"/>
    </location>
</feature>
<keyword evidence="8" id="KW-1278">Translocase</keyword>
<dbReference type="HOGENOM" id="CLU_000604_1_22_4"/>
<keyword evidence="6" id="KW-0547">Nucleotide-binding</keyword>
<dbReference type="PROSITE" id="PS00211">
    <property type="entry name" value="ABC_TRANSPORTER_1"/>
    <property type="match status" value="1"/>
</dbReference>
<dbReference type="STRING" id="640081.Dsui_2068"/>
<dbReference type="CDD" id="cd03258">
    <property type="entry name" value="ABC_MetN_methionine_transporter"/>
    <property type="match status" value="1"/>
</dbReference>
<keyword evidence="10" id="KW-0472">Membrane</keyword>
<dbReference type="InterPro" id="IPR027417">
    <property type="entry name" value="P-loop_NTPase"/>
</dbReference>
<dbReference type="PANTHER" id="PTHR43166">
    <property type="entry name" value="AMINO ACID IMPORT ATP-BINDING PROTEIN"/>
    <property type="match status" value="1"/>
</dbReference>
<dbReference type="AlphaFoldDB" id="G8QIM7"/>
<dbReference type="GO" id="GO:0005524">
    <property type="term" value="F:ATP binding"/>
    <property type="evidence" value="ECO:0007669"/>
    <property type="project" value="UniProtKB-KW"/>
</dbReference>
<keyword evidence="4" id="KW-0813">Transport</keyword>
<proteinExistence type="inferred from homology"/>
<dbReference type="PROSITE" id="PS50893">
    <property type="entry name" value="ABC_TRANSPORTER_2"/>
    <property type="match status" value="1"/>
</dbReference>
<dbReference type="Gene3D" id="3.40.50.300">
    <property type="entry name" value="P-loop containing nucleotide triphosphate hydrolases"/>
    <property type="match status" value="1"/>
</dbReference>
<protein>
    <recommendedName>
        <fullName evidence="3">Cell division ATP-binding protein FtsE</fullName>
    </recommendedName>
</protein>
<reference evidence="13 14" key="1">
    <citation type="journal article" date="2012" name="J. Bacteriol.">
        <title>Complete genome sequence of the anaerobic perchlorate-reducing bacterium Azospira suillum strain PS.</title>
        <authorList>
            <person name="Byrne-Bailey K.G."/>
            <person name="Coates J.D."/>
        </authorList>
    </citation>
    <scope>NUCLEOTIDE SEQUENCE [LARGE SCALE GENOMIC DNA]</scope>
    <source>
        <strain evidence="14">ATCC BAA-33 / DSM 13638 / PS</strain>
    </source>
</reference>
<keyword evidence="9" id="KW-0029">Amino-acid transport</keyword>
<evidence type="ECO:0000256" key="2">
    <source>
        <dbReference type="ARBA" id="ARBA00005417"/>
    </source>
</evidence>
<evidence type="ECO:0000256" key="1">
    <source>
        <dbReference type="ARBA" id="ARBA00002579"/>
    </source>
</evidence>
<keyword evidence="5" id="KW-1003">Cell membrane</keyword>
<organism evidence="13 14">
    <name type="scientific">Azospira oryzae (strain ATCC BAA-33 / DSM 13638 / PS)</name>
    <name type="common">Dechlorosoma suillum</name>
    <dbReference type="NCBI Taxonomy" id="640081"/>
    <lineage>
        <taxon>Bacteria</taxon>
        <taxon>Pseudomonadati</taxon>
        <taxon>Pseudomonadota</taxon>
        <taxon>Betaproteobacteria</taxon>
        <taxon>Rhodocyclales</taxon>
        <taxon>Rhodocyclaceae</taxon>
        <taxon>Azospira</taxon>
    </lineage>
</organism>
<evidence type="ECO:0000313" key="13">
    <source>
        <dbReference type="EMBL" id="AEV26439.1"/>
    </source>
</evidence>
<dbReference type="OrthoDB" id="9802264at2"/>
<dbReference type="InterPro" id="IPR017871">
    <property type="entry name" value="ABC_transporter-like_CS"/>
</dbReference>
<evidence type="ECO:0000256" key="9">
    <source>
        <dbReference type="ARBA" id="ARBA00022970"/>
    </source>
</evidence>
<evidence type="ECO:0000256" key="8">
    <source>
        <dbReference type="ARBA" id="ARBA00022967"/>
    </source>
</evidence>
<feature type="domain" description="ABC transporter" evidence="12">
    <location>
        <begin position="11"/>
        <end position="250"/>
    </location>
</feature>
<evidence type="ECO:0000256" key="4">
    <source>
        <dbReference type="ARBA" id="ARBA00022448"/>
    </source>
</evidence>
<dbReference type="RefSeq" id="WP_014237135.1">
    <property type="nucleotide sequence ID" value="NC_016616.1"/>
</dbReference>
<dbReference type="GO" id="GO:0005886">
    <property type="term" value="C:plasma membrane"/>
    <property type="evidence" value="ECO:0007669"/>
    <property type="project" value="UniProtKB-ARBA"/>
</dbReference>
<evidence type="ECO:0000256" key="10">
    <source>
        <dbReference type="ARBA" id="ARBA00023136"/>
    </source>
</evidence>
<dbReference type="InterPro" id="IPR050086">
    <property type="entry name" value="MetN_ABC_transporter-like"/>
</dbReference>
<evidence type="ECO:0000256" key="6">
    <source>
        <dbReference type="ARBA" id="ARBA00022741"/>
    </source>
</evidence>
<dbReference type="SUPFAM" id="SSF52540">
    <property type="entry name" value="P-loop containing nucleoside triphosphate hydrolases"/>
    <property type="match status" value="1"/>
</dbReference>
<evidence type="ECO:0000259" key="12">
    <source>
        <dbReference type="PROSITE" id="PS50893"/>
    </source>
</evidence>
<evidence type="ECO:0000256" key="5">
    <source>
        <dbReference type="ARBA" id="ARBA00022475"/>
    </source>
</evidence>
<comment type="function">
    <text evidence="1">Part of the ABC transporter FtsEX involved in cellular division. Important for assembly or stability of the septal ring.</text>
</comment>
<dbReference type="SMART" id="SM00382">
    <property type="entry name" value="AAA"/>
    <property type="match status" value="1"/>
</dbReference>
<dbReference type="eggNOG" id="COG1135">
    <property type="taxonomic scope" value="Bacteria"/>
</dbReference>
<dbReference type="KEGG" id="dsu:Dsui_2068"/>
<evidence type="ECO:0000313" key="14">
    <source>
        <dbReference type="Proteomes" id="UP000005633"/>
    </source>
</evidence>
<accession>G8QIM7</accession>
<comment type="similarity">
    <text evidence="2">Belongs to the ABC transporter superfamily.</text>
</comment>
<dbReference type="InterPro" id="IPR003439">
    <property type="entry name" value="ABC_transporter-like_ATP-bd"/>
</dbReference>
<sequence length="278" mass="29929">MTTQNTDSPALALRGVSKSFRTPDGQQVGVHPTDLDVAPGEIHGIIGFSGAGKSTLLRLANLLERPDAGQVVVHGQDLMTLSPADLRTARQRIGMIFQHFNLLHNRTVADNVAFPLRIAGADEARINERVKTCLEFVGLSEKAGVYPAQLSGGQKQRVAIARALAPEPHVLLADEPTSALDPRTTQSLLEVLADVNRRLGVTILLVSHEMGVIRRLCHRVSVMEAGQIVERLTIANGRIPPDSQLAQWLREYGDAEGDAEEAAADPAPQHLLSEAAHG</sequence>
<name>G8QIM7_AZOOP</name>
<keyword evidence="7" id="KW-0067">ATP-binding</keyword>
<dbReference type="GO" id="GO:0006865">
    <property type="term" value="P:amino acid transport"/>
    <property type="evidence" value="ECO:0007669"/>
    <property type="project" value="UniProtKB-KW"/>
</dbReference>
<dbReference type="PANTHER" id="PTHR43166:SF30">
    <property type="entry name" value="METHIONINE IMPORT ATP-BINDING PROTEIN METN"/>
    <property type="match status" value="1"/>
</dbReference>
<dbReference type="GO" id="GO:0016887">
    <property type="term" value="F:ATP hydrolysis activity"/>
    <property type="evidence" value="ECO:0007669"/>
    <property type="project" value="InterPro"/>
</dbReference>
<evidence type="ECO:0000256" key="7">
    <source>
        <dbReference type="ARBA" id="ARBA00022840"/>
    </source>
</evidence>
<dbReference type="InterPro" id="IPR041701">
    <property type="entry name" value="MetN_ABC"/>
</dbReference>
<gene>
    <name evidence="13" type="ordered locus">Dsui_2068</name>
</gene>
<dbReference type="EMBL" id="CP003153">
    <property type="protein sequence ID" value="AEV26439.1"/>
    <property type="molecule type" value="Genomic_DNA"/>
</dbReference>
<dbReference type="FunFam" id="3.40.50.300:FF:000056">
    <property type="entry name" value="Cell division ATP-binding protein FtsE"/>
    <property type="match status" value="1"/>
</dbReference>
<evidence type="ECO:0000256" key="11">
    <source>
        <dbReference type="SAM" id="MobiDB-lite"/>
    </source>
</evidence>